<dbReference type="PROSITE" id="PS50102">
    <property type="entry name" value="RRM"/>
    <property type="match status" value="1"/>
</dbReference>
<dbReference type="GO" id="GO:0003723">
    <property type="term" value="F:RNA binding"/>
    <property type="evidence" value="ECO:0007669"/>
    <property type="project" value="UniProtKB-UniRule"/>
</dbReference>
<dbReference type="SMR" id="A0A3B6PJT6"/>
<dbReference type="SMART" id="SM00360">
    <property type="entry name" value="RRM"/>
    <property type="match status" value="1"/>
</dbReference>
<feature type="domain" description="RRM" evidence="2">
    <location>
        <begin position="179"/>
        <end position="241"/>
    </location>
</feature>
<evidence type="ECO:0000313" key="4">
    <source>
        <dbReference type="Proteomes" id="UP000019116"/>
    </source>
</evidence>
<dbReference type="Pfam" id="PF00076">
    <property type="entry name" value="RRM_1"/>
    <property type="match status" value="1"/>
</dbReference>
<reference evidence="3" key="1">
    <citation type="submission" date="2018-08" db="EMBL/GenBank/DDBJ databases">
        <authorList>
            <person name="Rossello M."/>
        </authorList>
    </citation>
    <scope>NUCLEOTIDE SEQUENCE [LARGE SCALE GENOMIC DNA]</scope>
    <source>
        <strain evidence="3">cv. Chinese Spring</strain>
    </source>
</reference>
<reference evidence="3" key="2">
    <citation type="submission" date="2018-10" db="UniProtKB">
        <authorList>
            <consortium name="EnsemblPlants"/>
        </authorList>
    </citation>
    <scope>IDENTIFICATION</scope>
</reference>
<keyword evidence="1" id="KW-0694">RNA-binding</keyword>
<proteinExistence type="predicted"/>
<dbReference type="OMA" id="HVFIARH"/>
<keyword evidence="4" id="KW-1185">Reference proteome</keyword>
<accession>A0A3B6PJT6</accession>
<organism evidence="3">
    <name type="scientific">Triticum aestivum</name>
    <name type="common">Wheat</name>
    <dbReference type="NCBI Taxonomy" id="4565"/>
    <lineage>
        <taxon>Eukaryota</taxon>
        <taxon>Viridiplantae</taxon>
        <taxon>Streptophyta</taxon>
        <taxon>Embryophyta</taxon>
        <taxon>Tracheophyta</taxon>
        <taxon>Spermatophyta</taxon>
        <taxon>Magnoliopsida</taxon>
        <taxon>Liliopsida</taxon>
        <taxon>Poales</taxon>
        <taxon>Poaceae</taxon>
        <taxon>BOP clade</taxon>
        <taxon>Pooideae</taxon>
        <taxon>Triticodae</taxon>
        <taxon>Triticeae</taxon>
        <taxon>Triticinae</taxon>
        <taxon>Triticum</taxon>
    </lineage>
</organism>
<dbReference type="Gramene" id="TraesCS6B02G139900.1">
    <property type="protein sequence ID" value="TraesCS6B02G139900.1"/>
    <property type="gene ID" value="TraesCS6B02G139900"/>
</dbReference>
<dbReference type="Pfam" id="PF12353">
    <property type="entry name" value="eIF3g"/>
    <property type="match status" value="1"/>
</dbReference>
<dbReference type="InterPro" id="IPR012677">
    <property type="entry name" value="Nucleotide-bd_a/b_plait_sf"/>
</dbReference>
<sequence>MKRCEQYDEEEEDIVDIKVEQLDRPPLPPRQVIGPDEHGFKRYVDYSWVGNRKVRTVTTTRVHKIATVRVSKRVLERRKTWCKFGDAENDDREIAKIRLLRTSTSGIVKLERPPNFIPSASVPSAPRLSPTKAASAAREQVLAKGGPAVAAARAAAAAGAEARGLDVYPGDTKTESECFVVRIDQLPLESTEDNVRVLMEQFGGVKHVFIARHPRTRASLRYAFVYFFEKEDGEAAVEALSDGLEARVVGMLTC</sequence>
<protein>
    <recommendedName>
        <fullName evidence="2">RRM domain-containing protein</fullName>
    </recommendedName>
</protein>
<dbReference type="STRING" id="4565.A0A3B6PJT6"/>
<dbReference type="Gene3D" id="3.30.70.330">
    <property type="match status" value="1"/>
</dbReference>
<evidence type="ECO:0000256" key="1">
    <source>
        <dbReference type="PROSITE-ProRule" id="PRU00176"/>
    </source>
</evidence>
<name>A0A3B6PJT6_WHEAT</name>
<evidence type="ECO:0000313" key="3">
    <source>
        <dbReference type="EnsemblPlants" id="TraesCS6B02G139900.1"/>
    </source>
</evidence>
<evidence type="ECO:0000259" key="2">
    <source>
        <dbReference type="PROSITE" id="PS50102"/>
    </source>
</evidence>
<dbReference type="Proteomes" id="UP000019116">
    <property type="component" value="Chromosome 6B"/>
</dbReference>
<dbReference type="InterPro" id="IPR035979">
    <property type="entry name" value="RBD_domain_sf"/>
</dbReference>
<dbReference type="AlphaFoldDB" id="A0A3B6PJT6"/>
<dbReference type="InterPro" id="IPR024675">
    <property type="entry name" value="eIF3g_N"/>
</dbReference>
<dbReference type="Gramene" id="TraesCS6B03G0351800.1">
    <property type="protein sequence ID" value="TraesCS6B03G0351800.1.CDS"/>
    <property type="gene ID" value="TraesCS6B03G0351800"/>
</dbReference>
<dbReference type="InterPro" id="IPR000504">
    <property type="entry name" value="RRM_dom"/>
</dbReference>
<dbReference type="SUPFAM" id="SSF54928">
    <property type="entry name" value="RNA-binding domain, RBD"/>
    <property type="match status" value="1"/>
</dbReference>
<dbReference type="EnsemblPlants" id="TraesCS6B02G139900.1">
    <property type="protein sequence ID" value="TraesCS6B02G139900.1"/>
    <property type="gene ID" value="TraesCS6B02G139900"/>
</dbReference>